<dbReference type="Proteomes" id="UP001292079">
    <property type="component" value="Unassembled WGS sequence"/>
</dbReference>
<keyword evidence="3" id="KW-0812">Transmembrane</keyword>
<dbReference type="InterPro" id="IPR029058">
    <property type="entry name" value="AB_hydrolase_fold"/>
</dbReference>
<dbReference type="PANTHER" id="PTHR21562">
    <property type="entry name" value="NOTUM-RELATED"/>
    <property type="match status" value="1"/>
</dbReference>
<comment type="similarity">
    <text evidence="1">Belongs to the pectinacetylesterase family. Notum subfamily.</text>
</comment>
<evidence type="ECO:0000313" key="5">
    <source>
        <dbReference type="Proteomes" id="UP001292079"/>
    </source>
</evidence>
<dbReference type="Pfam" id="PF03283">
    <property type="entry name" value="PAE"/>
    <property type="match status" value="1"/>
</dbReference>
<proteinExistence type="inferred from homology"/>
<feature type="region of interest" description="Disordered" evidence="2">
    <location>
        <begin position="511"/>
        <end position="539"/>
    </location>
</feature>
<dbReference type="PANTHER" id="PTHR21562:SF122">
    <property type="entry name" value="PALMITOLEOYL-PROTEIN CARBOXYLESTERASE NOTUM"/>
    <property type="match status" value="1"/>
</dbReference>
<dbReference type="EMBL" id="JALJAT010000001">
    <property type="protein sequence ID" value="KAK4474385.1"/>
    <property type="molecule type" value="Genomic_DNA"/>
</dbReference>
<dbReference type="InterPro" id="IPR004963">
    <property type="entry name" value="PAE/NOTUM"/>
</dbReference>
<dbReference type="AlphaFoldDB" id="A0AAE2D8V1"/>
<feature type="compositionally biased region" description="Polar residues" evidence="2">
    <location>
        <begin position="511"/>
        <end position="525"/>
    </location>
</feature>
<keyword evidence="3" id="KW-0472">Membrane</keyword>
<evidence type="ECO:0000256" key="2">
    <source>
        <dbReference type="SAM" id="MobiDB-lite"/>
    </source>
</evidence>
<keyword evidence="5" id="KW-1185">Reference proteome</keyword>
<evidence type="ECO:0000256" key="3">
    <source>
        <dbReference type="SAM" id="Phobius"/>
    </source>
</evidence>
<evidence type="ECO:0000256" key="1">
    <source>
        <dbReference type="ARBA" id="ARBA00010213"/>
    </source>
</evidence>
<comment type="caution">
    <text evidence="4">The sequence shown here is derived from an EMBL/GenBank/DDBJ whole genome shotgun (WGS) entry which is preliminary data.</text>
</comment>
<evidence type="ECO:0008006" key="6">
    <source>
        <dbReference type="Google" id="ProtNLM"/>
    </source>
</evidence>
<reference evidence="4" key="2">
    <citation type="journal article" date="2023" name="Infect Dis Poverty">
        <title>Chromosome-scale genome of the human blood fluke Schistosoma mekongi and its implications for public health.</title>
        <authorList>
            <person name="Zhou M."/>
            <person name="Xu L."/>
            <person name="Xu D."/>
            <person name="Chen W."/>
            <person name="Khan J."/>
            <person name="Hu Y."/>
            <person name="Huang H."/>
            <person name="Wei H."/>
            <person name="Zhang Y."/>
            <person name="Chusongsang P."/>
            <person name="Tanasarnprasert K."/>
            <person name="Hu X."/>
            <person name="Limpanont Y."/>
            <person name="Lv Z."/>
        </authorList>
    </citation>
    <scope>NUCLEOTIDE SEQUENCE</scope>
    <source>
        <strain evidence="4">LV_2022a</strain>
    </source>
</reference>
<reference evidence="4" key="1">
    <citation type="submission" date="2022-04" db="EMBL/GenBank/DDBJ databases">
        <authorList>
            <person name="Xu L."/>
            <person name="Lv Z."/>
        </authorList>
    </citation>
    <scope>NUCLEOTIDE SEQUENCE</scope>
    <source>
        <strain evidence="4">LV_2022a</strain>
    </source>
</reference>
<feature type="transmembrane region" description="Helical" evidence="3">
    <location>
        <begin position="60"/>
        <end position="77"/>
    </location>
</feature>
<name>A0AAE2D8V1_SCHME</name>
<evidence type="ECO:0000313" key="4">
    <source>
        <dbReference type="EMBL" id="KAK4474385.1"/>
    </source>
</evidence>
<feature type="compositionally biased region" description="Low complexity" evidence="2">
    <location>
        <begin position="526"/>
        <end position="539"/>
    </location>
</feature>
<gene>
    <name evidence="4" type="ORF">MN116_000701</name>
</gene>
<organism evidence="4 5">
    <name type="scientific">Schistosoma mekongi</name>
    <name type="common">Parasitic worm</name>
    <dbReference type="NCBI Taxonomy" id="38744"/>
    <lineage>
        <taxon>Eukaryota</taxon>
        <taxon>Metazoa</taxon>
        <taxon>Spiralia</taxon>
        <taxon>Lophotrochozoa</taxon>
        <taxon>Platyhelminthes</taxon>
        <taxon>Trematoda</taxon>
        <taxon>Digenea</taxon>
        <taxon>Strigeidida</taxon>
        <taxon>Schistosomatoidea</taxon>
        <taxon>Schistosomatidae</taxon>
        <taxon>Schistosoma</taxon>
    </lineage>
</organism>
<protein>
    <recommendedName>
        <fullName evidence="6">Notum</fullName>
    </recommendedName>
</protein>
<sequence>MVGIKSDNHRVRKGKNKDTIILNKFNVQSKIITNKHIIHIENSLTIEYNHHFTIKSIHSLYQYTIIYFILITWLYNVKAKSNYNTFLHKTIDLNKENFSIINYKTQWNKNQLNIEPWEPLNKPIENKHEKFINNKQNEWKHEKLLLNKLRLQHQLHRLYLLNNYGAKCNDGSYAGYYYRPAKYPSVGNWIIFLEGGWYCFDEETCILRESNAFSLFSSKFWPKTRSLGGILSSDSNANPNYHEFHSVFIPYCSSDLWTGKMANRSGDFYFHGSRILAAVIDDLPWQNTAYAEKVIFAGSSAGGIGVLMNVDRLARRLFNRIGHPVLVSGIIDSSWFIHIPAYQESKCINAFECPPEEGIHRGMKFWNPRIPKPCRKAHPKEQKWKCYLAPFMYPHLRTPVYVVQSLFDEAQMQMSKVPLLTGGTYSKWAYIQNLGKEVARSLQSAGGVFAPSCLDHEILTKNNWVHKMIGTISLVNAIKSWDNELEKQWIRQKLLYFSTYYPKALIKTEGQVANNPSEENQSKEGATTANSTTSTTNTSTNSTLMFLSRLVNLLNQHPRRVKRSSMINFADVTKASNPNDITMLKSYPYALIMTRLSQSKLSKTMKQHKRPRNHINSIFRKQSGSSMYHVIDSCGLFSVDGVQGGYLCRNTPNEAENNSQNKSSTRINYFVNKSLKYTPAIDHLIPQCNPTCGYISNPQRMKLVDVLALYEVNTDLLASLLGLSASKLRSYDSEQQMRALFCSNNRVRRGLSRLILPQLSV</sequence>
<dbReference type="GO" id="GO:0016787">
    <property type="term" value="F:hydrolase activity"/>
    <property type="evidence" value="ECO:0007669"/>
    <property type="project" value="InterPro"/>
</dbReference>
<accession>A0AAE2D8V1</accession>
<dbReference type="SUPFAM" id="SSF53474">
    <property type="entry name" value="alpha/beta-Hydrolases"/>
    <property type="match status" value="1"/>
</dbReference>
<keyword evidence="3" id="KW-1133">Transmembrane helix</keyword>